<name>A0A1Y0SWG3_9CAUD</name>
<accession>A0A1Y0SWG3</accession>
<keyword evidence="2" id="KW-1185">Reference proteome</keyword>
<dbReference type="EMBL" id="MF042360">
    <property type="protein sequence ID" value="ARV76924.1"/>
    <property type="molecule type" value="Genomic_DNA"/>
</dbReference>
<dbReference type="Proteomes" id="UP000225448">
    <property type="component" value="Segment"/>
</dbReference>
<reference evidence="1 2" key="1">
    <citation type="submission" date="2017-05" db="EMBL/GenBank/DDBJ databases">
        <authorList>
            <person name="Song R."/>
            <person name="Chenine A.L."/>
            <person name="Ruprecht R.M."/>
        </authorList>
    </citation>
    <scope>NUCLEOTIDE SEQUENCE [LARGE SCALE GENOMIC DNA]</scope>
</reference>
<evidence type="ECO:0000313" key="2">
    <source>
        <dbReference type="Proteomes" id="UP000225448"/>
    </source>
</evidence>
<gene>
    <name evidence="1" type="ORF">PHABIO_293</name>
</gene>
<proteinExistence type="predicted"/>
<sequence length="217" mass="24833">MSVYQQLTSDPDRKCRSEVLLRLLLSTSYPQAALTDLTFLLAKHGEIVDENILENLAETMQEVERSFTMFDFVCSIELKRSGKDITIIIKCLDIDPTARSITYTAENIEVMATASLILDSEGKVLLDHEAIARKLLDIFYKSQVSFRNRSQSIQKTRWKHRTKASQQNPSIDTNIDYEAALQCLVKSLKKKNFNIVLTQANILLQDQRARLFSASRR</sequence>
<organism evidence="1 2">
    <name type="scientific">Pseudomonas phage Phabio</name>
    <dbReference type="NCBI Taxonomy" id="2006668"/>
    <lineage>
        <taxon>Viruses</taxon>
        <taxon>Duplodnaviria</taxon>
        <taxon>Heunggongvirae</taxon>
        <taxon>Uroviricota</taxon>
        <taxon>Caudoviricetes</taxon>
        <taxon>Chimalliviridae</taxon>
        <taxon>Phabiovirus</taxon>
        <taxon>Phabiovirus phabio</taxon>
    </lineage>
</organism>
<protein>
    <submittedName>
        <fullName evidence="1">Uncharacterized protein</fullName>
    </submittedName>
</protein>
<evidence type="ECO:0000313" key="1">
    <source>
        <dbReference type="EMBL" id="ARV76924.1"/>
    </source>
</evidence>